<dbReference type="PANTHER" id="PTHR42813">
    <property type="entry name" value="ZINC-TYPE ALCOHOL DEHYDROGENASE-LIKE"/>
    <property type="match status" value="1"/>
</dbReference>
<dbReference type="InterPro" id="IPR020843">
    <property type="entry name" value="ER"/>
</dbReference>
<dbReference type="RefSeq" id="WP_204919719.1">
    <property type="nucleotide sequence ID" value="NZ_BAAAQP010000003.1"/>
</dbReference>
<dbReference type="PANTHER" id="PTHR42813:SF2">
    <property type="entry name" value="DEHYDROGENASE, ZINC-CONTAINING, PUTATIVE (AFU_ORTHOLOGUE AFUA_2G02810)-RELATED"/>
    <property type="match status" value="1"/>
</dbReference>
<dbReference type="InterPro" id="IPR036291">
    <property type="entry name" value="NAD(P)-bd_dom_sf"/>
</dbReference>
<comment type="caution">
    <text evidence="7">The sequence shown here is derived from an EMBL/GenBank/DDBJ whole genome shotgun (WGS) entry which is preliminary data.</text>
</comment>
<keyword evidence="3 5" id="KW-0862">Zinc</keyword>
<gene>
    <name evidence="7" type="ORF">JOE57_003328</name>
</gene>
<dbReference type="EMBL" id="JAFBCF010000001">
    <property type="protein sequence ID" value="MBM7800407.1"/>
    <property type="molecule type" value="Genomic_DNA"/>
</dbReference>
<reference evidence="7 8" key="1">
    <citation type="submission" date="2021-01" db="EMBL/GenBank/DDBJ databases">
        <title>Sequencing the genomes of 1000 actinobacteria strains.</title>
        <authorList>
            <person name="Klenk H.-P."/>
        </authorList>
    </citation>
    <scope>NUCLEOTIDE SEQUENCE [LARGE SCALE GENOMIC DNA]</scope>
    <source>
        <strain evidence="7 8">DSM 18662</strain>
    </source>
</reference>
<dbReference type="Pfam" id="PF00107">
    <property type="entry name" value="ADH_zinc_N"/>
    <property type="match status" value="1"/>
</dbReference>
<dbReference type="InterPro" id="IPR013149">
    <property type="entry name" value="ADH-like_C"/>
</dbReference>
<comment type="cofactor">
    <cofactor evidence="1 5">
        <name>Zn(2+)</name>
        <dbReference type="ChEBI" id="CHEBI:29105"/>
    </cofactor>
</comment>
<dbReference type="InterPro" id="IPR013154">
    <property type="entry name" value="ADH-like_N"/>
</dbReference>
<dbReference type="Pfam" id="PF08240">
    <property type="entry name" value="ADH_N"/>
    <property type="match status" value="1"/>
</dbReference>
<comment type="similarity">
    <text evidence="5">Belongs to the zinc-containing alcohol dehydrogenase family.</text>
</comment>
<dbReference type="Proteomes" id="UP000704762">
    <property type="component" value="Unassembled WGS sequence"/>
</dbReference>
<keyword evidence="8" id="KW-1185">Reference proteome</keyword>
<evidence type="ECO:0000256" key="1">
    <source>
        <dbReference type="ARBA" id="ARBA00001947"/>
    </source>
</evidence>
<evidence type="ECO:0000313" key="7">
    <source>
        <dbReference type="EMBL" id="MBM7800407.1"/>
    </source>
</evidence>
<dbReference type="Gene3D" id="3.40.50.720">
    <property type="entry name" value="NAD(P)-binding Rossmann-like Domain"/>
    <property type="match status" value="1"/>
</dbReference>
<evidence type="ECO:0000256" key="4">
    <source>
        <dbReference type="ARBA" id="ARBA00023002"/>
    </source>
</evidence>
<evidence type="ECO:0000259" key="6">
    <source>
        <dbReference type="SMART" id="SM00829"/>
    </source>
</evidence>
<evidence type="ECO:0000313" key="8">
    <source>
        <dbReference type="Proteomes" id="UP000704762"/>
    </source>
</evidence>
<dbReference type="SUPFAM" id="SSF50129">
    <property type="entry name" value="GroES-like"/>
    <property type="match status" value="1"/>
</dbReference>
<name>A0ABS2RPJ5_9ACTN</name>
<dbReference type="Gene3D" id="3.90.180.10">
    <property type="entry name" value="Medium-chain alcohol dehydrogenases, catalytic domain"/>
    <property type="match status" value="1"/>
</dbReference>
<evidence type="ECO:0000256" key="2">
    <source>
        <dbReference type="ARBA" id="ARBA00022723"/>
    </source>
</evidence>
<dbReference type="InterPro" id="IPR002328">
    <property type="entry name" value="ADH_Zn_CS"/>
</dbReference>
<dbReference type="SUPFAM" id="SSF51735">
    <property type="entry name" value="NAD(P)-binding Rossmann-fold domains"/>
    <property type="match status" value="1"/>
</dbReference>
<dbReference type="InterPro" id="IPR011032">
    <property type="entry name" value="GroES-like_sf"/>
</dbReference>
<dbReference type="PROSITE" id="PS00059">
    <property type="entry name" value="ADH_ZINC"/>
    <property type="match status" value="1"/>
</dbReference>
<sequence>MRAVTWQDVNDVRVETVPDPRIEQPTDAIISVTSSGICGSDLHLAGPMGRYMCRGDILGHEAIGIVEELGPEVTRLSVGDRVVVPFNIACGDCGYCRTGLTSQCSTTRVRGQGTGAAQFGYSALYGQVPGAQAEYLRVPQAQFGPVVLPHDNEPDQRYLFLSDILPTAWQAVIYAEVPPCGSVAVWGLGPVGQLCTRIAWQLGADQVFGIDRVPERLAMARRHGIHVIDTRKVSDVTEALRELTGGEGPDAVIDAVGMEAHGAPPAVLLHRSAGAGGASAEVVESSRDRVAALHQSIDAVRRGGTVSVAGVYAGPFDPLPMLQLFDKQLTMRFGQANVRQWVDEIMPMLNADDPLGVMDLVTHRLPLESASEAYWMFQQKRDRCIKVILEPGRPAAV</sequence>
<protein>
    <submittedName>
        <fullName evidence="7">Threonine dehydrogenase-like Zn-dependent dehydrogenase</fullName>
    </submittedName>
</protein>
<accession>A0ABS2RPJ5</accession>
<keyword evidence="4" id="KW-0560">Oxidoreductase</keyword>
<dbReference type="SMART" id="SM00829">
    <property type="entry name" value="PKS_ER"/>
    <property type="match status" value="1"/>
</dbReference>
<dbReference type="CDD" id="cd08283">
    <property type="entry name" value="FDH_like_1"/>
    <property type="match status" value="1"/>
</dbReference>
<feature type="domain" description="Enoyl reductase (ER)" evidence="6">
    <location>
        <begin position="7"/>
        <end position="389"/>
    </location>
</feature>
<proteinExistence type="inferred from homology"/>
<keyword evidence="2 5" id="KW-0479">Metal-binding</keyword>
<organism evidence="7 8">
    <name type="scientific">Microlunatus panaciterrae</name>
    <dbReference type="NCBI Taxonomy" id="400768"/>
    <lineage>
        <taxon>Bacteria</taxon>
        <taxon>Bacillati</taxon>
        <taxon>Actinomycetota</taxon>
        <taxon>Actinomycetes</taxon>
        <taxon>Propionibacteriales</taxon>
        <taxon>Propionibacteriaceae</taxon>
        <taxon>Microlunatus</taxon>
    </lineage>
</organism>
<evidence type="ECO:0000256" key="3">
    <source>
        <dbReference type="ARBA" id="ARBA00022833"/>
    </source>
</evidence>
<evidence type="ECO:0000256" key="5">
    <source>
        <dbReference type="RuleBase" id="RU361277"/>
    </source>
</evidence>